<feature type="transmembrane region" description="Helical" evidence="2">
    <location>
        <begin position="952"/>
        <end position="976"/>
    </location>
</feature>
<feature type="transmembrane region" description="Helical" evidence="2">
    <location>
        <begin position="1191"/>
        <end position="1212"/>
    </location>
</feature>
<keyword evidence="2" id="KW-1133">Transmembrane helix</keyword>
<comment type="caution">
    <text evidence="3">The sequence shown here is derived from an EMBL/GenBank/DDBJ whole genome shotgun (WGS) entry which is preliminary data.</text>
</comment>
<feature type="transmembrane region" description="Helical" evidence="2">
    <location>
        <begin position="602"/>
        <end position="620"/>
    </location>
</feature>
<feature type="transmembrane region" description="Helical" evidence="2">
    <location>
        <begin position="1276"/>
        <end position="1297"/>
    </location>
</feature>
<feature type="transmembrane region" description="Helical" evidence="2">
    <location>
        <begin position="408"/>
        <end position="434"/>
    </location>
</feature>
<feature type="transmembrane region" description="Helical" evidence="2">
    <location>
        <begin position="866"/>
        <end position="884"/>
    </location>
</feature>
<evidence type="ECO:0000313" key="3">
    <source>
        <dbReference type="EMBL" id="GIH08189.1"/>
    </source>
</evidence>
<feature type="transmembrane region" description="Helical" evidence="2">
    <location>
        <begin position="505"/>
        <end position="525"/>
    </location>
</feature>
<feature type="transmembrane region" description="Helical" evidence="2">
    <location>
        <begin position="891"/>
        <end position="912"/>
    </location>
</feature>
<feature type="transmembrane region" description="Helical" evidence="2">
    <location>
        <begin position="982"/>
        <end position="1001"/>
    </location>
</feature>
<feature type="transmembrane region" description="Helical" evidence="2">
    <location>
        <begin position="351"/>
        <end position="370"/>
    </location>
</feature>
<keyword evidence="2" id="KW-0472">Membrane</keyword>
<name>A0A8J3QCE4_9ACTN</name>
<feature type="transmembrane region" description="Helical" evidence="2">
    <location>
        <begin position="626"/>
        <end position="645"/>
    </location>
</feature>
<reference evidence="3" key="1">
    <citation type="submission" date="2021-01" db="EMBL/GenBank/DDBJ databases">
        <title>Whole genome shotgun sequence of Rhizocola hellebori NBRC 109834.</title>
        <authorList>
            <person name="Komaki H."/>
            <person name="Tamura T."/>
        </authorList>
    </citation>
    <scope>NUCLEOTIDE SEQUENCE</scope>
    <source>
        <strain evidence="3">NBRC 109834</strain>
    </source>
</reference>
<feature type="transmembrane region" description="Helical" evidence="2">
    <location>
        <begin position="1441"/>
        <end position="1460"/>
    </location>
</feature>
<feature type="transmembrane region" description="Helical" evidence="2">
    <location>
        <begin position="252"/>
        <end position="269"/>
    </location>
</feature>
<sequence>MLHAEIGRINKAISDMKQRDIQLLSDMKKNSQQLQAAMHQRNLLTNAERERQTKTAPKQRPWSRRSDSSATTAAPPFPPPQQRFPKQPRPPGGARVAPLPEDQPEASPRLIQNVLLALGPLLLAVTAVIFAVFEQQSGAPPGARLSVLGIVTIGLLIFPSILVRRGLSATAESLAVVGLSLVPIDGYMVAQLPAFQASGSTKAVVYGLIFAASTVVAFLFHQATALTSARYALVLFSQPILPLLVYDYVDTPAAWAVVLAVVAAQNAFIARGLELFHRPTPTPVTRSNHWLWEISWVLHGVAIGSAAVYALAALLKPTDVAGASRAALALLLVSVVGLFGALMLRRRPLGDVAAGALTLAVIGAAARVALVAIPEQAALVVAVVVFGTGVAVRALPHASRRGPQLASAAAVAVLSIFVIADVLRAAMAPILVAMPMWKADLAHWDANLAARAESHWQLVATIGLLAGAAALALPPAFRRESAVAGALLTGLAAPVSLGLGWVASIWVLTLVAIALLAVGIGVGSLQSGQSVGWAVTTNHAATAHIAASVLAGMAALAVALAAPWSTAGVLAAFTVAGVLLAQAQKRLPQTPETIRLGDTATGAAAFAAPGAVSTGIMTLFDGVPASAALTAGFLAASATLAMVAVRLVAHRRIGTPLAVGTGLGALVITGAAFGVDNADLLDAGVGALLLVAAVLLALAPSIDEGRRADRLLDGADIAAAAVTAAAIGSLARAAELYSPDLWLVMAATAVLVVALGIRMLPEAWRRGPAVGAGLTGGVLGLVAGYPALAGGIQALTAPGDLWGTMAPERTVTVPFGWQAPAALILLAIAAMVALPRPRNYDAAAAAVVLATVGAPASFGWPWGATILLGLAIATCYAVAATVAVDTRAGYARLAVAVIVALHALAASLAMMWTTAAALATIGLVSAAVAGLAASISKMSIVEGGLPPSHLDVVGGTGVLAALLTAPTAVAVYVASTGSPADAAYTATILATAASLAILAFWRESMAAYLGWATVGVAVSTTLVAAFALVTGRPAGVYAAASVLLVVVAELLRASVKPLLQDRPARDAGRRLWRSSLDQSQARLWPTHPGSMAAALAAAPALIAIGSLAPALRAALITPYDTLNAVWKGPPPPLDFTVDGVAVLTALLLTIAASLAAVGFGGGITRAVSVVVPGIALTILITPVSLGMPWPASVMAGLLVFTVCMLSVALTEPPIDDESTNGVRALRVAVLIIGLIGGGAGLAGALATPGMTIFTFGGAVLVGLTAALYGRRQRARILGWLGGAVAAELLVLSVSLRIGAKPEWAAFAVLAVGTALLAAAALLPRFTRPGSIPEASAMEWAGYTAGVIALALAVRSPVHVAGLLASFGAVLGMTATRPSRTVQQRRTLFWAAAAAEITAWWLMLRSNDITFDIIEVYSVPFALLALWVGLIELKQRPQLGSWAAYGPALIAGFGPTVVMALANEGPWWREIVLLLAGSAVLTFGSQNQQRAPVTIGSVVLTITAFHALTLVDWTWLAVGITGVVLVILGASSERRRRAVERYNRFR</sequence>
<feature type="transmembrane region" description="Helical" evidence="2">
    <location>
        <begin position="1252"/>
        <end position="1269"/>
    </location>
</feature>
<evidence type="ECO:0000256" key="2">
    <source>
        <dbReference type="SAM" id="Phobius"/>
    </source>
</evidence>
<feature type="transmembrane region" description="Helical" evidence="2">
    <location>
        <begin position="1513"/>
        <end position="1530"/>
    </location>
</feature>
<feature type="transmembrane region" description="Helical" evidence="2">
    <location>
        <begin position="114"/>
        <end position="133"/>
    </location>
</feature>
<feature type="transmembrane region" description="Helical" evidence="2">
    <location>
        <begin position="1224"/>
        <end position="1246"/>
    </location>
</feature>
<feature type="transmembrane region" description="Helical" evidence="2">
    <location>
        <begin position="1490"/>
        <end position="1507"/>
    </location>
</feature>
<feature type="transmembrane region" description="Helical" evidence="2">
    <location>
        <begin position="290"/>
        <end position="314"/>
    </location>
</feature>
<feature type="transmembrane region" description="Helical" evidence="2">
    <location>
        <begin position="1357"/>
        <end position="1374"/>
    </location>
</feature>
<feature type="transmembrane region" description="Helical" evidence="2">
    <location>
        <begin position="1386"/>
        <end position="1402"/>
    </location>
</feature>
<feature type="transmembrane region" description="Helical" evidence="2">
    <location>
        <begin position="203"/>
        <end position="221"/>
    </location>
</feature>
<evidence type="ECO:0000256" key="1">
    <source>
        <dbReference type="SAM" id="MobiDB-lite"/>
    </source>
</evidence>
<feature type="region of interest" description="Disordered" evidence="1">
    <location>
        <begin position="43"/>
        <end position="103"/>
    </location>
</feature>
<feature type="transmembrane region" description="Helical" evidence="2">
    <location>
        <begin position="326"/>
        <end position="344"/>
    </location>
</feature>
<feature type="transmembrane region" description="Helical" evidence="2">
    <location>
        <begin position="1008"/>
        <end position="1029"/>
    </location>
</feature>
<evidence type="ECO:0000313" key="4">
    <source>
        <dbReference type="Proteomes" id="UP000612899"/>
    </source>
</evidence>
<feature type="transmembrane region" description="Helical" evidence="2">
    <location>
        <begin position="1092"/>
        <end position="1115"/>
    </location>
</feature>
<dbReference type="Proteomes" id="UP000612899">
    <property type="component" value="Unassembled WGS sequence"/>
</dbReference>
<feature type="transmembrane region" description="Helical" evidence="2">
    <location>
        <begin position="815"/>
        <end position="835"/>
    </location>
</feature>
<dbReference type="NCBIfam" id="NF047321">
    <property type="entry name" value="SCO7613_CTERM"/>
    <property type="match status" value="1"/>
</dbReference>
<feature type="transmembrane region" description="Helical" evidence="2">
    <location>
        <begin position="1035"/>
        <end position="1055"/>
    </location>
</feature>
<feature type="transmembrane region" description="Helical" evidence="2">
    <location>
        <begin position="918"/>
        <end position="940"/>
    </location>
</feature>
<feature type="transmembrane region" description="Helical" evidence="2">
    <location>
        <begin position="772"/>
        <end position="795"/>
    </location>
</feature>
<keyword evidence="2" id="KW-0812">Transmembrane</keyword>
<feature type="transmembrane region" description="Helical" evidence="2">
    <location>
        <begin position="376"/>
        <end position="396"/>
    </location>
</feature>
<accession>A0A8J3QCE4</accession>
<feature type="transmembrane region" description="Helical" evidence="2">
    <location>
        <begin position="1408"/>
        <end position="1429"/>
    </location>
</feature>
<feature type="transmembrane region" description="Helical" evidence="2">
    <location>
        <begin position="742"/>
        <end position="760"/>
    </location>
</feature>
<keyword evidence="4" id="KW-1185">Reference proteome</keyword>
<feature type="transmembrane region" description="Helical" evidence="2">
    <location>
        <begin position="657"/>
        <end position="675"/>
    </location>
</feature>
<organism evidence="3 4">
    <name type="scientific">Rhizocola hellebori</name>
    <dbReference type="NCBI Taxonomy" id="1392758"/>
    <lineage>
        <taxon>Bacteria</taxon>
        <taxon>Bacillati</taxon>
        <taxon>Actinomycetota</taxon>
        <taxon>Actinomycetes</taxon>
        <taxon>Micromonosporales</taxon>
        <taxon>Micromonosporaceae</taxon>
        <taxon>Rhizocola</taxon>
    </lineage>
</organism>
<protein>
    <submittedName>
        <fullName evidence="3">Uncharacterized protein</fullName>
    </submittedName>
</protein>
<feature type="compositionally biased region" description="Pro residues" evidence="1">
    <location>
        <begin position="75"/>
        <end position="91"/>
    </location>
</feature>
<proteinExistence type="predicted"/>
<feature type="transmembrane region" description="Helical" evidence="2">
    <location>
        <begin position="1334"/>
        <end position="1351"/>
    </location>
</feature>
<dbReference type="EMBL" id="BONY01000046">
    <property type="protein sequence ID" value="GIH08189.1"/>
    <property type="molecule type" value="Genomic_DNA"/>
</dbReference>
<dbReference type="InterPro" id="IPR058062">
    <property type="entry name" value="SCO7613_C"/>
</dbReference>
<gene>
    <name evidence="3" type="ORF">Rhe02_62560</name>
</gene>
<feature type="transmembrane region" description="Helical" evidence="2">
    <location>
        <begin position="454"/>
        <end position="474"/>
    </location>
</feature>
<feature type="transmembrane region" description="Helical" evidence="2">
    <location>
        <begin position="145"/>
        <end position="163"/>
    </location>
</feature>
<feature type="transmembrane region" description="Helical" evidence="2">
    <location>
        <begin position="681"/>
        <end position="699"/>
    </location>
</feature>
<feature type="transmembrane region" description="Helical" evidence="2">
    <location>
        <begin position="564"/>
        <end position="581"/>
    </location>
</feature>
<feature type="transmembrane region" description="Helical" evidence="2">
    <location>
        <begin position="1466"/>
        <end position="1483"/>
    </location>
</feature>
<feature type="transmembrane region" description="Helical" evidence="2">
    <location>
        <begin position="1303"/>
        <end position="1322"/>
    </location>
</feature>
<feature type="transmembrane region" description="Helical" evidence="2">
    <location>
        <begin position="1166"/>
        <end position="1185"/>
    </location>
</feature>
<feature type="transmembrane region" description="Helical" evidence="2">
    <location>
        <begin position="1135"/>
        <end position="1159"/>
    </location>
</feature>